<dbReference type="EMBL" id="CAJPIZ010027257">
    <property type="protein sequence ID" value="CAG2119206.1"/>
    <property type="molecule type" value="Genomic_DNA"/>
</dbReference>
<sequence length="226" mass="25337">MDSANTFIRHDTDWKNPESVQSRHGFSRRFSYIQYISGALVNSNALSRPLVPLFIVISVKQLAVPQVLERMECPISSYRSPIDESMQTICVIIQALQLPNGIAGLAISYALNITRSLKLLMKSASDLETNIVSVERCLEYTETPTEAEGYDEKTKPSHDWPERGEIKFIEYSTRYREGLDLVLKAITLEVRPKEKVGIVGRTGAGKSSLTLALFRLIEPVDGSIFI</sequence>
<evidence type="ECO:0000256" key="5">
    <source>
        <dbReference type="ARBA" id="ARBA00022840"/>
    </source>
</evidence>
<evidence type="ECO:0000256" key="7">
    <source>
        <dbReference type="ARBA" id="ARBA00023136"/>
    </source>
</evidence>
<dbReference type="GO" id="GO:0016020">
    <property type="term" value="C:membrane"/>
    <property type="evidence" value="ECO:0007669"/>
    <property type="project" value="InterPro"/>
</dbReference>
<evidence type="ECO:0000256" key="4">
    <source>
        <dbReference type="ARBA" id="ARBA00022741"/>
    </source>
</evidence>
<dbReference type="SUPFAM" id="SSF90123">
    <property type="entry name" value="ABC transporter transmembrane region"/>
    <property type="match status" value="1"/>
</dbReference>
<dbReference type="GO" id="GO:0042626">
    <property type="term" value="F:ATPase-coupled transmembrane transporter activity"/>
    <property type="evidence" value="ECO:0007669"/>
    <property type="project" value="TreeGrafter"/>
</dbReference>
<dbReference type="Gene3D" id="1.20.1560.10">
    <property type="entry name" value="ABC transporter type 1, transmembrane domain"/>
    <property type="match status" value="1"/>
</dbReference>
<comment type="subcellular location">
    <subcellularLocation>
        <location evidence="1">Endomembrane system</location>
        <topology evidence="1">Multi-pass membrane protein</topology>
    </subcellularLocation>
</comment>
<keyword evidence="7" id="KW-0472">Membrane</keyword>
<dbReference type="OrthoDB" id="6506624at2759"/>
<keyword evidence="3" id="KW-0677">Repeat</keyword>
<evidence type="ECO:0000256" key="6">
    <source>
        <dbReference type="ARBA" id="ARBA00022989"/>
    </source>
</evidence>
<dbReference type="Gene3D" id="3.40.50.300">
    <property type="entry name" value="P-loop containing nucleotide triphosphate hydrolases"/>
    <property type="match status" value="1"/>
</dbReference>
<dbReference type="PANTHER" id="PTHR24223">
    <property type="entry name" value="ATP-BINDING CASSETTE SUB-FAMILY C"/>
    <property type="match status" value="1"/>
</dbReference>
<keyword evidence="4" id="KW-0547">Nucleotide-binding</keyword>
<keyword evidence="6" id="KW-1133">Transmembrane helix</keyword>
<dbReference type="GO" id="GO:0005524">
    <property type="term" value="F:ATP binding"/>
    <property type="evidence" value="ECO:0007669"/>
    <property type="project" value="UniProtKB-KW"/>
</dbReference>
<keyword evidence="10" id="KW-1185">Reference proteome</keyword>
<reference evidence="9" key="1">
    <citation type="submission" date="2020-11" db="EMBL/GenBank/DDBJ databases">
        <authorList>
            <person name="Tran Van P."/>
        </authorList>
    </citation>
    <scope>NUCLEOTIDE SEQUENCE</scope>
</reference>
<organism evidence="9">
    <name type="scientific">Medioppia subpectinata</name>
    <dbReference type="NCBI Taxonomy" id="1979941"/>
    <lineage>
        <taxon>Eukaryota</taxon>
        <taxon>Metazoa</taxon>
        <taxon>Ecdysozoa</taxon>
        <taxon>Arthropoda</taxon>
        <taxon>Chelicerata</taxon>
        <taxon>Arachnida</taxon>
        <taxon>Acari</taxon>
        <taxon>Acariformes</taxon>
        <taxon>Sarcoptiformes</taxon>
        <taxon>Oribatida</taxon>
        <taxon>Brachypylina</taxon>
        <taxon>Oppioidea</taxon>
        <taxon>Oppiidae</taxon>
        <taxon>Medioppia</taxon>
    </lineage>
</organism>
<feature type="non-terminal residue" evidence="9">
    <location>
        <position position="1"/>
    </location>
</feature>
<dbReference type="InterPro" id="IPR036640">
    <property type="entry name" value="ABC1_TM_sf"/>
</dbReference>
<name>A0A7R9LIU2_9ACAR</name>
<evidence type="ECO:0000256" key="2">
    <source>
        <dbReference type="ARBA" id="ARBA00022692"/>
    </source>
</evidence>
<dbReference type="GO" id="GO:0016887">
    <property type="term" value="F:ATP hydrolysis activity"/>
    <property type="evidence" value="ECO:0007669"/>
    <property type="project" value="InterPro"/>
</dbReference>
<evidence type="ECO:0000259" key="8">
    <source>
        <dbReference type="Pfam" id="PF00005"/>
    </source>
</evidence>
<protein>
    <recommendedName>
        <fullName evidence="8">ABC transporter domain-containing protein</fullName>
    </recommendedName>
</protein>
<evidence type="ECO:0000256" key="1">
    <source>
        <dbReference type="ARBA" id="ARBA00004127"/>
    </source>
</evidence>
<dbReference type="Pfam" id="PF00005">
    <property type="entry name" value="ABC_tran"/>
    <property type="match status" value="1"/>
</dbReference>
<dbReference type="GO" id="GO:0012505">
    <property type="term" value="C:endomembrane system"/>
    <property type="evidence" value="ECO:0007669"/>
    <property type="project" value="UniProtKB-SubCell"/>
</dbReference>
<proteinExistence type="predicted"/>
<dbReference type="Proteomes" id="UP000759131">
    <property type="component" value="Unassembled WGS sequence"/>
</dbReference>
<dbReference type="InterPro" id="IPR027417">
    <property type="entry name" value="P-loop_NTPase"/>
</dbReference>
<gene>
    <name evidence="9" type="ORF">OSB1V03_LOCUS19155</name>
</gene>
<feature type="domain" description="ABC transporter" evidence="8">
    <location>
        <begin position="183"/>
        <end position="224"/>
    </location>
</feature>
<keyword evidence="5" id="KW-0067">ATP-binding</keyword>
<evidence type="ECO:0000313" key="10">
    <source>
        <dbReference type="Proteomes" id="UP000759131"/>
    </source>
</evidence>
<accession>A0A7R9LIU2</accession>
<dbReference type="AlphaFoldDB" id="A0A7R9LIU2"/>
<evidence type="ECO:0000313" key="9">
    <source>
        <dbReference type="EMBL" id="CAD7642465.1"/>
    </source>
</evidence>
<dbReference type="PANTHER" id="PTHR24223:SF443">
    <property type="entry name" value="MULTIDRUG-RESISTANCE LIKE PROTEIN 1, ISOFORM I"/>
    <property type="match status" value="1"/>
</dbReference>
<evidence type="ECO:0000256" key="3">
    <source>
        <dbReference type="ARBA" id="ARBA00022737"/>
    </source>
</evidence>
<dbReference type="SUPFAM" id="SSF52540">
    <property type="entry name" value="P-loop containing nucleoside triphosphate hydrolases"/>
    <property type="match status" value="1"/>
</dbReference>
<keyword evidence="2" id="KW-0812">Transmembrane</keyword>
<dbReference type="InterPro" id="IPR003439">
    <property type="entry name" value="ABC_transporter-like_ATP-bd"/>
</dbReference>
<dbReference type="InterPro" id="IPR050173">
    <property type="entry name" value="ABC_transporter_C-like"/>
</dbReference>
<dbReference type="EMBL" id="OC881832">
    <property type="protein sequence ID" value="CAD7642465.1"/>
    <property type="molecule type" value="Genomic_DNA"/>
</dbReference>